<dbReference type="Proteomes" id="UP000001862">
    <property type="component" value="Segment"/>
</dbReference>
<reference evidence="2" key="1">
    <citation type="journal article" date="2009" name="Environ. Microbiol. Rep.">
        <title>Isolation and genomic characterization of the first phage infecting Iodobacteria: ?PLPE, a myovirus having a novel set of features.</title>
        <authorList>
            <person name="Leblanc C."/>
            <person name="Caumont-Sarcos A."/>
            <person name="Comeau A.M."/>
            <person name="Krisch H.M."/>
        </authorList>
    </citation>
    <scope>NUCLEOTIDE SEQUENCE [LARGE SCALE GENOMIC DNA]</scope>
</reference>
<dbReference type="KEGG" id="vg:6779494"/>
<dbReference type="GeneID" id="6779494"/>
<organism evidence="1 2">
    <name type="scientific">Iodobacter phage PhiPLPE</name>
    <dbReference type="NCBI Taxonomy" id="551895"/>
    <lineage>
        <taxon>Viruses</taxon>
        <taxon>Duplodnaviria</taxon>
        <taxon>Heunggongvirae</taxon>
        <taxon>Uroviricota</taxon>
        <taxon>Caudoviricetes</taxon>
        <taxon>Iodovirus</taxon>
        <taxon>Iodovirus PLPE</taxon>
    </lineage>
</organism>
<gene>
    <name evidence="1" type="ORF">phiPLPE_38</name>
</gene>
<sequence length="339" mass="34687">MILPAECSATQARRLMYEPNLTLSDHEGRSAERASEIKGAIKEVGHAVEKLNIFKSKDGGSMDAIIPALLAGGNQGGVGTGLGAGVLGGVLGGALLGGNGLVNRNNGLVNEGFVTPAQLTAALAGVTDTLQSTTILQTLGDIKAAVPLAEGQVQLALAGAQADINGNINSSLQIAVQGQANINKNISESIATALAGQSAIKESIAAYGVANLTATKDAQYALSVAITNDGEKTRALIASNEMANLQRMLTVSESRALEDRLTARTREVEVNVTNTNTNTATAIQAQNQAQAQSQAIIQLAAELRNLSGDIQAVRQSQVTFNSGTMTGSGTQSAANTKVG</sequence>
<name>B5AX57_9CAUD</name>
<proteinExistence type="predicted"/>
<keyword evidence="2" id="KW-1185">Reference proteome</keyword>
<protein>
    <submittedName>
        <fullName evidence="1">Gp38 putative tail-fiber protein</fullName>
    </submittedName>
</protein>
<dbReference type="EMBL" id="EU876853">
    <property type="protein sequence ID" value="ACG60360.1"/>
    <property type="molecule type" value="Genomic_DNA"/>
</dbReference>
<evidence type="ECO:0000313" key="1">
    <source>
        <dbReference type="EMBL" id="ACG60360.1"/>
    </source>
</evidence>
<evidence type="ECO:0000313" key="2">
    <source>
        <dbReference type="Proteomes" id="UP000001862"/>
    </source>
</evidence>
<accession>B5AX57</accession>
<dbReference type="RefSeq" id="YP_002128472.1">
    <property type="nucleotide sequence ID" value="NC_011142.1"/>
</dbReference>